<feature type="coiled-coil region" evidence="8">
    <location>
        <begin position="350"/>
        <end position="377"/>
    </location>
</feature>
<dbReference type="GO" id="GO:0005524">
    <property type="term" value="F:ATP binding"/>
    <property type="evidence" value="ECO:0007669"/>
    <property type="project" value="UniProtKB-KW"/>
</dbReference>
<dbReference type="InterPro" id="IPR003018">
    <property type="entry name" value="GAF"/>
</dbReference>
<dbReference type="PANTHER" id="PTHR32071:SF123">
    <property type="entry name" value="DNA-BINDING TRANSCRIPTIONAL ACTIVATOR HYFR-RELATED"/>
    <property type="match status" value="1"/>
</dbReference>
<evidence type="ECO:0000256" key="6">
    <source>
        <dbReference type="ARBA" id="ARBA00023159"/>
    </source>
</evidence>
<feature type="region of interest" description="Disordered" evidence="9">
    <location>
        <begin position="658"/>
        <end position="678"/>
    </location>
</feature>
<dbReference type="PATRIC" id="fig|269796.9.peg.382"/>
<dbReference type="GO" id="GO:0000160">
    <property type="term" value="P:phosphorelay signal transduction system"/>
    <property type="evidence" value="ECO:0007669"/>
    <property type="project" value="UniProtKB-KW"/>
</dbReference>
<evidence type="ECO:0000256" key="1">
    <source>
        <dbReference type="ARBA" id="ARBA00022741"/>
    </source>
</evidence>
<dbReference type="Gene3D" id="3.40.50.300">
    <property type="entry name" value="P-loop containing nucleotide triphosphate hydrolases"/>
    <property type="match status" value="1"/>
</dbReference>
<keyword evidence="7" id="KW-0804">Transcription</keyword>
<dbReference type="EMBL" id="CP000230">
    <property type="protein sequence ID" value="ABC21131.1"/>
    <property type="molecule type" value="Genomic_DNA"/>
</dbReference>
<feature type="domain" description="Sigma-54 factor interaction" evidence="10">
    <location>
        <begin position="387"/>
        <end position="616"/>
    </location>
</feature>
<dbReference type="AlphaFoldDB" id="Q2RXL4"/>
<dbReference type="SUPFAM" id="SSF46689">
    <property type="entry name" value="Homeodomain-like"/>
    <property type="match status" value="1"/>
</dbReference>
<dbReference type="KEGG" id="rru:Rru_A0326"/>
<keyword evidence="6" id="KW-0010">Activator</keyword>
<keyword evidence="3" id="KW-0902">Two-component regulatory system</keyword>
<dbReference type="InterPro" id="IPR003593">
    <property type="entry name" value="AAA+_ATPase"/>
</dbReference>
<dbReference type="Pfam" id="PF01590">
    <property type="entry name" value="GAF"/>
    <property type="match status" value="1"/>
</dbReference>
<dbReference type="PROSITE" id="PS00675">
    <property type="entry name" value="SIGMA54_INTERACT_1"/>
    <property type="match status" value="1"/>
</dbReference>
<dbReference type="GO" id="GO:0006355">
    <property type="term" value="P:regulation of DNA-templated transcription"/>
    <property type="evidence" value="ECO:0007669"/>
    <property type="project" value="InterPro"/>
</dbReference>
<name>Q2RXL4_RHORT</name>
<evidence type="ECO:0000256" key="3">
    <source>
        <dbReference type="ARBA" id="ARBA00023012"/>
    </source>
</evidence>
<dbReference type="PhylomeDB" id="Q2RXL4"/>
<keyword evidence="8" id="KW-0175">Coiled coil</keyword>
<evidence type="ECO:0000259" key="10">
    <source>
        <dbReference type="PROSITE" id="PS50045"/>
    </source>
</evidence>
<dbReference type="InterPro" id="IPR029016">
    <property type="entry name" value="GAF-like_dom_sf"/>
</dbReference>
<dbReference type="SMART" id="SM00065">
    <property type="entry name" value="GAF"/>
    <property type="match status" value="2"/>
</dbReference>
<dbReference type="EnsemblBacteria" id="ABC21131">
    <property type="protein sequence ID" value="ABC21131"/>
    <property type="gene ID" value="Rru_A0326"/>
</dbReference>
<accession>Q2RXL4</accession>
<organism evidence="11 12">
    <name type="scientific">Rhodospirillum rubrum (strain ATCC 11170 / ATH 1.1.1 / DSM 467 / LMG 4362 / NCIMB 8255 / S1)</name>
    <dbReference type="NCBI Taxonomy" id="269796"/>
    <lineage>
        <taxon>Bacteria</taxon>
        <taxon>Pseudomonadati</taxon>
        <taxon>Pseudomonadota</taxon>
        <taxon>Alphaproteobacteria</taxon>
        <taxon>Rhodospirillales</taxon>
        <taxon>Rhodospirillaceae</taxon>
        <taxon>Rhodospirillum</taxon>
    </lineage>
</organism>
<dbReference type="CDD" id="cd00009">
    <property type="entry name" value="AAA"/>
    <property type="match status" value="1"/>
</dbReference>
<protein>
    <submittedName>
        <fullName evidence="11">Transcriptional regulator, NifA subfamily, Fis family</fullName>
    </submittedName>
</protein>
<dbReference type="Gene3D" id="1.10.8.60">
    <property type="match status" value="1"/>
</dbReference>
<dbReference type="InterPro" id="IPR002078">
    <property type="entry name" value="Sigma_54_int"/>
</dbReference>
<dbReference type="Gene3D" id="3.30.450.40">
    <property type="match status" value="2"/>
</dbReference>
<dbReference type="PROSITE" id="PS00688">
    <property type="entry name" value="SIGMA54_INTERACT_3"/>
    <property type="match status" value="1"/>
</dbReference>
<evidence type="ECO:0000256" key="8">
    <source>
        <dbReference type="SAM" id="Coils"/>
    </source>
</evidence>
<dbReference type="SUPFAM" id="SSF52540">
    <property type="entry name" value="P-loop containing nucleoside triphosphate hydrolases"/>
    <property type="match status" value="1"/>
</dbReference>
<dbReference type="Pfam" id="PF25601">
    <property type="entry name" value="AAA_lid_14"/>
    <property type="match status" value="1"/>
</dbReference>
<dbReference type="RefSeq" id="WP_011388079.1">
    <property type="nucleotide sequence ID" value="NC_007643.1"/>
</dbReference>
<dbReference type="InterPro" id="IPR009057">
    <property type="entry name" value="Homeodomain-like_sf"/>
</dbReference>
<reference evidence="11 12" key="1">
    <citation type="journal article" date="2011" name="Stand. Genomic Sci.">
        <title>Complete genome sequence of Rhodospirillum rubrum type strain (S1).</title>
        <authorList>
            <person name="Munk A.C."/>
            <person name="Copeland A."/>
            <person name="Lucas S."/>
            <person name="Lapidus A."/>
            <person name="Del Rio T.G."/>
            <person name="Barry K."/>
            <person name="Detter J.C."/>
            <person name="Hammon N."/>
            <person name="Israni S."/>
            <person name="Pitluck S."/>
            <person name="Brettin T."/>
            <person name="Bruce D."/>
            <person name="Han C."/>
            <person name="Tapia R."/>
            <person name="Gilna P."/>
            <person name="Schmutz J."/>
            <person name="Larimer F."/>
            <person name="Land M."/>
            <person name="Kyrpides N.C."/>
            <person name="Mavromatis K."/>
            <person name="Richardson P."/>
            <person name="Rohde M."/>
            <person name="Goker M."/>
            <person name="Klenk H.P."/>
            <person name="Zhang Y."/>
            <person name="Roberts G.P."/>
            <person name="Reslewic S."/>
            <person name="Schwartz D.C."/>
        </authorList>
    </citation>
    <scope>NUCLEOTIDE SEQUENCE [LARGE SCALE GENOMIC DNA]</scope>
    <source>
        <strain evidence="12">ATCC 11170 / ATH 1.1.1 / DSM 467 / LMG 4362 / NCIMB 8255 / S1</strain>
    </source>
</reference>
<dbReference type="InterPro" id="IPR058031">
    <property type="entry name" value="AAA_lid_NorR"/>
</dbReference>
<keyword evidence="2" id="KW-0067">ATP-binding</keyword>
<dbReference type="PROSITE" id="PS50045">
    <property type="entry name" value="SIGMA54_INTERACT_4"/>
    <property type="match status" value="1"/>
</dbReference>
<dbReference type="InterPro" id="IPR027417">
    <property type="entry name" value="P-loop_NTPase"/>
</dbReference>
<dbReference type="Pfam" id="PF00158">
    <property type="entry name" value="Sigma54_activat"/>
    <property type="match status" value="1"/>
</dbReference>
<dbReference type="Proteomes" id="UP000001929">
    <property type="component" value="Chromosome"/>
</dbReference>
<dbReference type="SMART" id="SM00382">
    <property type="entry name" value="AAA"/>
    <property type="match status" value="1"/>
</dbReference>
<evidence type="ECO:0000256" key="2">
    <source>
        <dbReference type="ARBA" id="ARBA00022840"/>
    </source>
</evidence>
<dbReference type="Pfam" id="PF13185">
    <property type="entry name" value="GAF_2"/>
    <property type="match status" value="1"/>
</dbReference>
<dbReference type="FunFam" id="3.40.50.300:FF:000006">
    <property type="entry name" value="DNA-binding transcriptional regulator NtrC"/>
    <property type="match status" value="1"/>
</dbReference>
<dbReference type="InterPro" id="IPR025662">
    <property type="entry name" value="Sigma_54_int_dom_ATP-bd_1"/>
</dbReference>
<sequence length="733" mass="80823">MGEAHSLAERYELLLDVSEILELNRDLNSLLGALCDLPASIGLFDYVNLLLYDAPTDTMTLFSQGDVGGGYARIDGLAPTEGPGQVVWARQRPFVCSGEEYRRHFLKIAALRRNQRVGLYCQMPLTTSQRRLGGVEFISSRPTTYDEDDLTFLRRVASVIAISVENALIGEMRQMEEERLRGERDHNHILVEVTNAVISKLKLEDLVDEVSRSIHRFFGVDFVSLDLVDPATATIKSRSVYFQKGLGPVWGSAQGPLGASPMAPLFETKAPRILARADLGALARGHDQMTLLTNAGFQVACGIPLLSAGHVLGVLTLASRERDKFTDYNIGLLGEVASRICIAVENALAYGEISRLKDQLSRENKQLAKERYYLEEEIRRTEDFGDIIGISPAIRGVLEQVELVADSDSTVLILGETGTGKELIARAIHMLSQRKKRTMIKVNCAAIPSALLESDLFGHEKGAFTGAIAQKSGRFELADRGTLFLDEVGDIPIDLQPKLLRALQEREIERVGGHQPIPVDVRMIAATNRDLTGMVEKRLFRGDLYYRLNVFPILIPPLRERREDIPLMADYFMRKTARKMNRAIEAFSAETMDMLLNLPWPGNVRELQNVIERAVILTKGPVLHLPATELRHHLAPSAALPSEDAVIPLRAAVLPSAASAPDPLPPPAGSSPNPGDLAGEAIERDQILRVLRETNGIVGGPRGAAAHLGMKRTTLLSRMRRLGISPKEVDHRA</sequence>
<evidence type="ECO:0000256" key="9">
    <source>
        <dbReference type="SAM" id="MobiDB-lite"/>
    </source>
</evidence>
<dbReference type="Gene3D" id="1.10.10.60">
    <property type="entry name" value="Homeodomain-like"/>
    <property type="match status" value="1"/>
</dbReference>
<dbReference type="STRING" id="269796.Rru_A0326"/>
<dbReference type="PANTHER" id="PTHR32071">
    <property type="entry name" value="TRANSCRIPTIONAL REGULATORY PROTEIN"/>
    <property type="match status" value="1"/>
</dbReference>
<evidence type="ECO:0000313" key="12">
    <source>
        <dbReference type="Proteomes" id="UP000001929"/>
    </source>
</evidence>
<gene>
    <name evidence="11" type="ordered locus">Rru_A0326</name>
</gene>
<dbReference type="HOGENOM" id="CLU_000445_95_1_5"/>
<dbReference type="GO" id="GO:0003677">
    <property type="term" value="F:DNA binding"/>
    <property type="evidence" value="ECO:0007669"/>
    <property type="project" value="UniProtKB-KW"/>
</dbReference>
<keyword evidence="1" id="KW-0547">Nucleotide-binding</keyword>
<evidence type="ECO:0000256" key="7">
    <source>
        <dbReference type="ARBA" id="ARBA00023163"/>
    </source>
</evidence>
<keyword evidence="12" id="KW-1185">Reference proteome</keyword>
<dbReference type="eggNOG" id="COG3604">
    <property type="taxonomic scope" value="Bacteria"/>
</dbReference>
<dbReference type="FunFam" id="1.10.8.60:FF:000014">
    <property type="entry name" value="DNA-binding transcriptional regulator NtrC"/>
    <property type="match status" value="1"/>
</dbReference>
<proteinExistence type="predicted"/>
<dbReference type="SUPFAM" id="SSF55781">
    <property type="entry name" value="GAF domain-like"/>
    <property type="match status" value="2"/>
</dbReference>
<keyword evidence="4" id="KW-0805">Transcription regulation</keyword>
<dbReference type="InterPro" id="IPR025944">
    <property type="entry name" value="Sigma_54_int_dom_CS"/>
</dbReference>
<evidence type="ECO:0000313" key="11">
    <source>
        <dbReference type="EMBL" id="ABC21131.1"/>
    </source>
</evidence>
<evidence type="ECO:0000256" key="4">
    <source>
        <dbReference type="ARBA" id="ARBA00023015"/>
    </source>
</evidence>
<keyword evidence="5" id="KW-0238">DNA-binding</keyword>
<evidence type="ECO:0000256" key="5">
    <source>
        <dbReference type="ARBA" id="ARBA00023125"/>
    </source>
</evidence>